<dbReference type="RefSeq" id="WP_168606265.1">
    <property type="nucleotide sequence ID" value="NZ_CP038852.1"/>
</dbReference>
<dbReference type="GO" id="GO:0004536">
    <property type="term" value="F:DNA nuclease activity"/>
    <property type="evidence" value="ECO:0007669"/>
    <property type="project" value="InterPro"/>
</dbReference>
<dbReference type="Pfam" id="PF01026">
    <property type="entry name" value="TatD_DNase"/>
    <property type="match status" value="1"/>
</dbReference>
<dbReference type="InterPro" id="IPR001130">
    <property type="entry name" value="TatD-like"/>
</dbReference>
<dbReference type="Gene3D" id="3.20.20.140">
    <property type="entry name" value="Metal-dependent hydrolases"/>
    <property type="match status" value="1"/>
</dbReference>
<feature type="binding site" evidence="4">
    <location>
        <position position="203"/>
    </location>
    <ligand>
        <name>a divalent metal cation</name>
        <dbReference type="ChEBI" id="CHEBI:60240"/>
        <label>1</label>
    </ligand>
</feature>
<feature type="binding site" evidence="4">
    <location>
        <position position="153"/>
    </location>
    <ligand>
        <name>a divalent metal cation</name>
        <dbReference type="ChEBI" id="CHEBI:60240"/>
        <label>2</label>
    </ligand>
</feature>
<dbReference type="AlphaFoldDB" id="A0A6H1Q1I7"/>
<feature type="binding site" evidence="4">
    <location>
        <position position="7"/>
    </location>
    <ligand>
        <name>a divalent metal cation</name>
        <dbReference type="ChEBI" id="CHEBI:60240"/>
        <label>1</label>
    </ligand>
</feature>
<dbReference type="NCBIfam" id="TIGR00010">
    <property type="entry name" value="YchF/TatD family DNA exonuclease"/>
    <property type="match status" value="1"/>
</dbReference>
<proteinExistence type="inferred from homology"/>
<feature type="binding site" evidence="4">
    <location>
        <position position="5"/>
    </location>
    <ligand>
        <name>a divalent metal cation</name>
        <dbReference type="ChEBI" id="CHEBI:60240"/>
        <label>1</label>
    </ligand>
</feature>
<feature type="binding site" evidence="4">
    <location>
        <position position="128"/>
    </location>
    <ligand>
        <name>a divalent metal cation</name>
        <dbReference type="ChEBI" id="CHEBI:60240"/>
        <label>2</label>
    </ligand>
</feature>
<dbReference type="PANTHER" id="PTHR46124">
    <property type="entry name" value="D-AMINOACYL-TRNA DEACYLASE"/>
    <property type="match status" value="1"/>
</dbReference>
<dbReference type="SUPFAM" id="SSF51556">
    <property type="entry name" value="Metallo-dependent hydrolases"/>
    <property type="match status" value="1"/>
</dbReference>
<dbReference type="InterPro" id="IPR032466">
    <property type="entry name" value="Metal_Hydrolase"/>
</dbReference>
<dbReference type="GO" id="GO:0016788">
    <property type="term" value="F:hydrolase activity, acting on ester bonds"/>
    <property type="evidence" value="ECO:0007669"/>
    <property type="project" value="InterPro"/>
</dbReference>
<evidence type="ECO:0000256" key="1">
    <source>
        <dbReference type="ARBA" id="ARBA00009275"/>
    </source>
</evidence>
<evidence type="ECO:0000313" key="6">
    <source>
        <dbReference type="Proteomes" id="UP000501094"/>
    </source>
</evidence>
<dbReference type="PANTHER" id="PTHR46124:SF2">
    <property type="entry name" value="D-AMINOACYL-TRNA DEACYLASE"/>
    <property type="match status" value="1"/>
</dbReference>
<gene>
    <name evidence="5" type="ORF">E5R92_01010</name>
</gene>
<dbReference type="CDD" id="cd01310">
    <property type="entry name" value="TatD_DNAse"/>
    <property type="match status" value="1"/>
</dbReference>
<dbReference type="InterPro" id="IPR018228">
    <property type="entry name" value="DNase_TatD-rel_CS"/>
</dbReference>
<sequence length="254" mass="29231">MIDSHCHLDHEPLLDNLSDVIKRSKEVGISKLLTICTTVKSFDRIKNIIKLDPMIYGTFGIHPHETGESFLIDKNYIINQINQNKRIIGIGETGLDFFYNHSNKERQIDSFKAHIEASIELNMPIIIHSRNAEDETYEILKSYKSKKLKILMHCFTGSLNFANQLIELDAFFSASGIITFKNSLDLQETFKNIPLDKLLVETDSPFLAPIPMRGKKNEPSFIKYTLEKLSMLKEKTNQEMSDLTTKNFNKLFNL</sequence>
<feature type="binding site" evidence="4">
    <location>
        <position position="92"/>
    </location>
    <ligand>
        <name>a divalent metal cation</name>
        <dbReference type="ChEBI" id="CHEBI:60240"/>
        <label>1</label>
    </ligand>
</feature>
<dbReference type="KEGG" id="peg:E5R92_01010"/>
<dbReference type="Proteomes" id="UP000501094">
    <property type="component" value="Chromosome"/>
</dbReference>
<dbReference type="FunFam" id="3.20.20.140:FF:000005">
    <property type="entry name" value="TatD family hydrolase"/>
    <property type="match status" value="1"/>
</dbReference>
<reference evidence="5 6" key="1">
    <citation type="journal article" date="2020" name="Nat. Microbiol.">
        <title>Lysogenic host-virus interactions in SAR11 marine bacteria.</title>
        <authorList>
            <person name="Morris R.M."/>
            <person name="Cain K.R."/>
            <person name="Hvorecny K.L."/>
            <person name="Kollman J.M."/>
        </authorList>
    </citation>
    <scope>NUCLEOTIDE SEQUENCE [LARGE SCALE GENOMIC DNA]</scope>
    <source>
        <strain evidence="5 6">NP1</strain>
    </source>
</reference>
<protein>
    <submittedName>
        <fullName evidence="5">TatD family deoxyribonuclease</fullName>
    </submittedName>
</protein>
<comment type="similarity">
    <text evidence="1">Belongs to the metallo-dependent hydrolases superfamily. TatD-type hydrolase family.</text>
</comment>
<accession>A0A6H1Q1I7</accession>
<evidence type="ECO:0000256" key="4">
    <source>
        <dbReference type="PIRSR" id="PIRSR005902-1"/>
    </source>
</evidence>
<dbReference type="EMBL" id="CP038852">
    <property type="protein sequence ID" value="QIZ20370.1"/>
    <property type="molecule type" value="Genomic_DNA"/>
</dbReference>
<dbReference type="InterPro" id="IPR015991">
    <property type="entry name" value="TatD/YcfH-like"/>
</dbReference>
<name>A0A6H1Q1I7_9PROT</name>
<keyword evidence="3" id="KW-0378">Hydrolase</keyword>
<evidence type="ECO:0000256" key="3">
    <source>
        <dbReference type="ARBA" id="ARBA00022801"/>
    </source>
</evidence>
<dbReference type="PROSITE" id="PS01137">
    <property type="entry name" value="TATD_1"/>
    <property type="match status" value="1"/>
</dbReference>
<dbReference type="GO" id="GO:0046872">
    <property type="term" value="F:metal ion binding"/>
    <property type="evidence" value="ECO:0007669"/>
    <property type="project" value="UniProtKB-KW"/>
</dbReference>
<dbReference type="PIRSF" id="PIRSF005902">
    <property type="entry name" value="DNase_TatD"/>
    <property type="match status" value="1"/>
</dbReference>
<evidence type="ECO:0000256" key="2">
    <source>
        <dbReference type="ARBA" id="ARBA00022723"/>
    </source>
</evidence>
<organism evidence="5 6">
    <name type="scientific">Candidatus Pelagibacter giovannonii</name>
    <dbReference type="NCBI Taxonomy" id="2563896"/>
    <lineage>
        <taxon>Bacteria</taxon>
        <taxon>Pseudomonadati</taxon>
        <taxon>Pseudomonadota</taxon>
        <taxon>Alphaproteobacteria</taxon>
        <taxon>Candidatus Pelagibacterales</taxon>
        <taxon>Candidatus Pelagibacteraceae</taxon>
        <taxon>Candidatus Pelagibacter</taxon>
    </lineage>
</organism>
<evidence type="ECO:0000313" key="5">
    <source>
        <dbReference type="EMBL" id="QIZ20370.1"/>
    </source>
</evidence>
<keyword evidence="6" id="KW-1185">Reference proteome</keyword>
<dbReference type="PROSITE" id="PS01090">
    <property type="entry name" value="TATD_2"/>
    <property type="match status" value="1"/>
</dbReference>
<keyword evidence="2 4" id="KW-0479">Metal-binding</keyword>